<name>A0AAV7TUI9_PLEWA</name>
<evidence type="ECO:0000256" key="1">
    <source>
        <dbReference type="SAM" id="MobiDB-lite"/>
    </source>
</evidence>
<protein>
    <submittedName>
        <fullName evidence="2">Uncharacterized protein</fullName>
    </submittedName>
</protein>
<accession>A0AAV7TUI9</accession>
<proteinExistence type="predicted"/>
<reference evidence="2" key="1">
    <citation type="journal article" date="2022" name="bioRxiv">
        <title>Sequencing and chromosome-scale assembly of the giantPleurodeles waltlgenome.</title>
        <authorList>
            <person name="Brown T."/>
            <person name="Elewa A."/>
            <person name="Iarovenko S."/>
            <person name="Subramanian E."/>
            <person name="Araus A.J."/>
            <person name="Petzold A."/>
            <person name="Susuki M."/>
            <person name="Suzuki K.-i.T."/>
            <person name="Hayashi T."/>
            <person name="Toyoda A."/>
            <person name="Oliveira C."/>
            <person name="Osipova E."/>
            <person name="Leigh N.D."/>
            <person name="Simon A."/>
            <person name="Yun M.H."/>
        </authorList>
    </citation>
    <scope>NUCLEOTIDE SEQUENCE</scope>
    <source>
        <strain evidence="2">20211129_DDA</strain>
        <tissue evidence="2">Liver</tissue>
    </source>
</reference>
<gene>
    <name evidence="2" type="ORF">NDU88_004748</name>
</gene>
<feature type="compositionally biased region" description="Low complexity" evidence="1">
    <location>
        <begin position="17"/>
        <end position="28"/>
    </location>
</feature>
<keyword evidence="3" id="KW-1185">Reference proteome</keyword>
<evidence type="ECO:0000313" key="3">
    <source>
        <dbReference type="Proteomes" id="UP001066276"/>
    </source>
</evidence>
<dbReference type="Proteomes" id="UP001066276">
    <property type="component" value="Chromosome 3_2"/>
</dbReference>
<comment type="caution">
    <text evidence="2">The sequence shown here is derived from an EMBL/GenBank/DDBJ whole genome shotgun (WGS) entry which is preliminary data.</text>
</comment>
<feature type="region of interest" description="Disordered" evidence="1">
    <location>
        <begin position="1"/>
        <end position="39"/>
    </location>
</feature>
<evidence type="ECO:0000313" key="2">
    <source>
        <dbReference type="EMBL" id="KAJ1179514.1"/>
    </source>
</evidence>
<organism evidence="2 3">
    <name type="scientific">Pleurodeles waltl</name>
    <name type="common">Iberian ribbed newt</name>
    <dbReference type="NCBI Taxonomy" id="8319"/>
    <lineage>
        <taxon>Eukaryota</taxon>
        <taxon>Metazoa</taxon>
        <taxon>Chordata</taxon>
        <taxon>Craniata</taxon>
        <taxon>Vertebrata</taxon>
        <taxon>Euteleostomi</taxon>
        <taxon>Amphibia</taxon>
        <taxon>Batrachia</taxon>
        <taxon>Caudata</taxon>
        <taxon>Salamandroidea</taxon>
        <taxon>Salamandridae</taxon>
        <taxon>Pleurodelinae</taxon>
        <taxon>Pleurodeles</taxon>
    </lineage>
</organism>
<dbReference type="EMBL" id="JANPWB010000006">
    <property type="protein sequence ID" value="KAJ1179514.1"/>
    <property type="molecule type" value="Genomic_DNA"/>
</dbReference>
<dbReference type="AlphaFoldDB" id="A0AAV7TUI9"/>
<sequence>MEVGEYPSAGSCLHKNSAPSKAAAASPSTCGNNAPKYLTHELPTKMRPYRRSRLEKRYRGEVKAEKSAELTRVELSHAVPARVRLGNAAVHSARSGRSL</sequence>